<name>A0ABV2BRR1_9GAMM</name>
<organism evidence="2 3">
    <name type="scientific">Aliikangiella maris</name>
    <dbReference type="NCBI Taxonomy" id="3162458"/>
    <lineage>
        <taxon>Bacteria</taxon>
        <taxon>Pseudomonadati</taxon>
        <taxon>Pseudomonadota</taxon>
        <taxon>Gammaproteobacteria</taxon>
        <taxon>Oceanospirillales</taxon>
        <taxon>Pleioneaceae</taxon>
        <taxon>Aliikangiella</taxon>
    </lineage>
</organism>
<dbReference type="EMBL" id="JBEVCJ010000005">
    <property type="protein sequence ID" value="MET1254641.1"/>
    <property type="molecule type" value="Genomic_DNA"/>
</dbReference>
<comment type="caution">
    <text evidence="2">The sequence shown here is derived from an EMBL/GenBank/DDBJ whole genome shotgun (WGS) entry which is preliminary data.</text>
</comment>
<dbReference type="InterPro" id="IPR029058">
    <property type="entry name" value="AB_hydrolase_fold"/>
</dbReference>
<gene>
    <name evidence="2" type="ORF">ABVT43_05835</name>
</gene>
<feature type="domain" description="AB hydrolase-1" evidence="1">
    <location>
        <begin position="75"/>
        <end position="200"/>
    </location>
</feature>
<keyword evidence="3" id="KW-1185">Reference proteome</keyword>
<dbReference type="Gene3D" id="3.40.50.1820">
    <property type="entry name" value="alpha/beta hydrolase"/>
    <property type="match status" value="1"/>
</dbReference>
<dbReference type="SUPFAM" id="SSF53474">
    <property type="entry name" value="alpha/beta-Hydrolases"/>
    <property type="match status" value="1"/>
</dbReference>
<dbReference type="PANTHER" id="PTHR43689">
    <property type="entry name" value="HYDROLASE"/>
    <property type="match status" value="1"/>
</dbReference>
<accession>A0ABV2BRR1</accession>
<proteinExistence type="predicted"/>
<evidence type="ECO:0000259" key="1">
    <source>
        <dbReference type="Pfam" id="PF00561"/>
    </source>
</evidence>
<dbReference type="Pfam" id="PF00561">
    <property type="entry name" value="Abhydrolase_1"/>
    <property type="match status" value="1"/>
</dbReference>
<dbReference type="InterPro" id="IPR000073">
    <property type="entry name" value="AB_hydrolase_1"/>
</dbReference>
<dbReference type="RefSeq" id="WP_353874216.1">
    <property type="nucleotide sequence ID" value="NZ_JBEVCJ010000005.1"/>
</dbReference>
<reference evidence="2 3" key="1">
    <citation type="submission" date="2024-06" db="EMBL/GenBank/DDBJ databases">
        <authorList>
            <person name="Li F."/>
        </authorList>
    </citation>
    <scope>NUCLEOTIDE SEQUENCE [LARGE SCALE GENOMIC DNA]</scope>
    <source>
        <strain evidence="2 3">GXAS 311</strain>
    </source>
</reference>
<dbReference type="Proteomes" id="UP001548189">
    <property type="component" value="Unassembled WGS sequence"/>
</dbReference>
<keyword evidence="2" id="KW-0378">Hydrolase</keyword>
<dbReference type="GO" id="GO:0016787">
    <property type="term" value="F:hydrolase activity"/>
    <property type="evidence" value="ECO:0007669"/>
    <property type="project" value="UniProtKB-KW"/>
</dbReference>
<protein>
    <submittedName>
        <fullName evidence="2">Alpha/beta hydrolase</fullName>
    </submittedName>
</protein>
<evidence type="ECO:0000313" key="3">
    <source>
        <dbReference type="Proteomes" id="UP001548189"/>
    </source>
</evidence>
<sequence>MRNTIIKIIGIVIKLVSIFSTQKAVDITFKLFCFPAGRPPVRPQEQAIYDAAQCEEMTYKDDVVKIYRWGVENNKPVLLIHGWESRASRYYRIVERLVKEGYSPISFDLPGHGDSGSNSTTILECKEICQYIQNKYGDFEAVIAHSFGVLCAFYAVKNQSVKVNKIVAIGGVTEFKYLVDEFGRMFSLAPKVKNGLMQAVENLFYLEQDIWHQFSAYTTPEKLHQPILVIHDEDDDVVSVEQGLKIMQSYTAQAEFYQTKGLGHKKPLFNDKVVDRVADFLAA</sequence>
<dbReference type="PANTHER" id="PTHR43689:SF8">
    <property type="entry name" value="ALPHA_BETA-HYDROLASES SUPERFAMILY PROTEIN"/>
    <property type="match status" value="1"/>
</dbReference>
<evidence type="ECO:0000313" key="2">
    <source>
        <dbReference type="EMBL" id="MET1254641.1"/>
    </source>
</evidence>